<keyword evidence="1" id="KW-1133">Transmembrane helix</keyword>
<protein>
    <submittedName>
        <fullName evidence="2">DUF2254 domain-containing protein</fullName>
    </submittedName>
</protein>
<reference evidence="2" key="1">
    <citation type="submission" date="2023-01" db="EMBL/GenBank/DDBJ databases">
        <title>The diversity of Class Acidimicrobiia in South China Sea sediment environments and the proposal of Iamia marina sp. nov., a novel species of the genus Iamia.</title>
        <authorList>
            <person name="He Y."/>
            <person name="Tian X."/>
        </authorList>
    </citation>
    <scope>NUCLEOTIDE SEQUENCE</scope>
    <source>
        <strain evidence="2">DSM 19957</strain>
    </source>
</reference>
<dbReference type="AlphaFoldDB" id="A0AAE9Y8S0"/>
<name>A0AAE9Y8S0_9ACTN</name>
<dbReference type="Proteomes" id="UP001216390">
    <property type="component" value="Chromosome"/>
</dbReference>
<proteinExistence type="predicted"/>
<dbReference type="EMBL" id="CP116942">
    <property type="protein sequence ID" value="WCO67846.1"/>
    <property type="molecule type" value="Genomic_DNA"/>
</dbReference>
<evidence type="ECO:0000313" key="3">
    <source>
        <dbReference type="Proteomes" id="UP001216390"/>
    </source>
</evidence>
<feature type="transmembrane region" description="Helical" evidence="1">
    <location>
        <begin position="117"/>
        <end position="137"/>
    </location>
</feature>
<feature type="transmembrane region" description="Helical" evidence="1">
    <location>
        <begin position="68"/>
        <end position="96"/>
    </location>
</feature>
<accession>A0AAE9Y8S0</accession>
<keyword evidence="1" id="KW-0472">Membrane</keyword>
<keyword evidence="1" id="KW-0812">Transmembrane</keyword>
<organism evidence="2 3">
    <name type="scientific">Iamia majanohamensis</name>
    <dbReference type="NCBI Taxonomy" id="467976"/>
    <lineage>
        <taxon>Bacteria</taxon>
        <taxon>Bacillati</taxon>
        <taxon>Actinomycetota</taxon>
        <taxon>Acidimicrobiia</taxon>
        <taxon>Acidimicrobiales</taxon>
        <taxon>Iamiaceae</taxon>
        <taxon>Iamia</taxon>
    </lineage>
</organism>
<dbReference type="Pfam" id="PF10011">
    <property type="entry name" value="DUF2254"/>
    <property type="match status" value="1"/>
</dbReference>
<evidence type="ECO:0000313" key="2">
    <source>
        <dbReference type="EMBL" id="WCO67846.1"/>
    </source>
</evidence>
<feature type="transmembrane region" description="Helical" evidence="1">
    <location>
        <begin position="27"/>
        <end position="48"/>
    </location>
</feature>
<sequence>MTRPHRPAPPDHDVRLTGWREAIRDSLGVIPAACVLGAVGLALLLRQVDIALQDDTGRLLFEGDPSAAQSLLGTIATSILALTTLVISVTVVALQLASQQFSPRVLRTFFRDTGTKVALGIFTGTFMYSLTVLRQVHAADARPEFVPRVSIDVALGLVLLSLGAFVYYVNHVVHAIRIVSIIDSVAAETRAAIREVHVPGPAAAPEEVPARPPDLVLAFESRPGSVVTLDEDDLVRVARAHRCLIRLVPRMGEYLASGVPLAEVWGDDGAPPPDLTPDVVISHVGLNRERTMHQDVAFGFRQLVDIAEKALSPAINDPTTASEALDRIHDLLRRVAVAPAPTGYHRDHEGRLRLVHPVTDWDGMVGLACDEIRTYGGTSLQVQRHMRSLLDDLLAVVDDDRRPALERQRRLLDHAADLAFPDPEERAAVHHPVL</sequence>
<feature type="transmembrane region" description="Helical" evidence="1">
    <location>
        <begin position="149"/>
        <end position="169"/>
    </location>
</feature>
<evidence type="ECO:0000256" key="1">
    <source>
        <dbReference type="SAM" id="Phobius"/>
    </source>
</evidence>
<dbReference type="KEGG" id="ima:PO878_03795"/>
<keyword evidence="3" id="KW-1185">Reference proteome</keyword>
<dbReference type="RefSeq" id="WP_272737365.1">
    <property type="nucleotide sequence ID" value="NZ_CP116942.1"/>
</dbReference>
<dbReference type="InterPro" id="IPR018723">
    <property type="entry name" value="DUF2254_membrane"/>
</dbReference>
<gene>
    <name evidence="2" type="ORF">PO878_03795</name>
</gene>